<dbReference type="EMBL" id="JAYGHT010000002">
    <property type="protein sequence ID" value="MEA5517631.1"/>
    <property type="molecule type" value="Genomic_DNA"/>
</dbReference>
<dbReference type="InterPro" id="IPR029052">
    <property type="entry name" value="Metallo-depent_PP-like"/>
</dbReference>
<comment type="caution">
    <text evidence="4">The sequence shown here is derived from an EMBL/GenBank/DDBJ whole genome shotgun (WGS) entry which is preliminary data.</text>
</comment>
<accession>A0ABU5TRX5</accession>
<reference evidence="4 5" key="1">
    <citation type="submission" date="2023-12" db="EMBL/GenBank/DDBJ databases">
        <title>Baltic Sea Cyanobacteria.</title>
        <authorList>
            <person name="Delbaje E."/>
            <person name="Fewer D.P."/>
            <person name="Shishido T.K."/>
        </authorList>
    </citation>
    <scope>NUCLEOTIDE SEQUENCE [LARGE SCALE GENOMIC DNA]</scope>
    <source>
        <strain evidence="4 5">CCNP 1315</strain>
    </source>
</reference>
<evidence type="ECO:0000313" key="5">
    <source>
        <dbReference type="Proteomes" id="UP001301728"/>
    </source>
</evidence>
<feature type="compositionally biased region" description="Polar residues" evidence="2">
    <location>
        <begin position="30"/>
        <end position="40"/>
    </location>
</feature>
<dbReference type="GO" id="GO:0016787">
    <property type="term" value="F:hydrolase activity"/>
    <property type="evidence" value="ECO:0007669"/>
    <property type="project" value="UniProtKB-KW"/>
</dbReference>
<name>A0ABU5TRX5_9CYAN</name>
<evidence type="ECO:0000256" key="2">
    <source>
        <dbReference type="SAM" id="MobiDB-lite"/>
    </source>
</evidence>
<dbReference type="InterPro" id="IPR019079">
    <property type="entry name" value="Capsule_synth_CapA"/>
</dbReference>
<proteinExistence type="inferred from homology"/>
<evidence type="ECO:0000313" key="4">
    <source>
        <dbReference type="EMBL" id="MEA5517631.1"/>
    </source>
</evidence>
<evidence type="ECO:0000259" key="3">
    <source>
        <dbReference type="SMART" id="SM00854"/>
    </source>
</evidence>
<feature type="region of interest" description="Disordered" evidence="2">
    <location>
        <begin position="30"/>
        <end position="50"/>
    </location>
</feature>
<gene>
    <name evidence="4" type="ORF">VB854_01580</name>
</gene>
<protein>
    <submittedName>
        <fullName evidence="4">CapA family protein</fullName>
        <ecNumber evidence="4">3.1.-.-</ecNumber>
    </submittedName>
</protein>
<comment type="similarity">
    <text evidence="1">Belongs to the CapA family.</text>
</comment>
<dbReference type="EC" id="3.1.-.-" evidence="4"/>
<dbReference type="SMART" id="SM00854">
    <property type="entry name" value="PGA_cap"/>
    <property type="match status" value="1"/>
</dbReference>
<evidence type="ECO:0000256" key="1">
    <source>
        <dbReference type="ARBA" id="ARBA00005662"/>
    </source>
</evidence>
<feature type="domain" description="Capsule synthesis protein CapA" evidence="3">
    <location>
        <begin position="55"/>
        <end position="307"/>
    </location>
</feature>
<dbReference type="PANTHER" id="PTHR33393:SF12">
    <property type="entry name" value="CAPSULE BIOSYNTHESIS PROTEIN CAPA"/>
    <property type="match status" value="1"/>
</dbReference>
<dbReference type="RefSeq" id="WP_323272692.1">
    <property type="nucleotide sequence ID" value="NZ_JAYGHT010000002.1"/>
</dbReference>
<keyword evidence="5" id="KW-1185">Reference proteome</keyword>
<dbReference type="SUPFAM" id="SSF56300">
    <property type="entry name" value="Metallo-dependent phosphatases"/>
    <property type="match status" value="1"/>
</dbReference>
<dbReference type="InterPro" id="IPR052169">
    <property type="entry name" value="CW_Biosynth-Accessory"/>
</dbReference>
<organism evidence="4 5">
    <name type="scientific">Limnoraphis robusta CCNP1315</name>
    <dbReference type="NCBI Taxonomy" id="3110306"/>
    <lineage>
        <taxon>Bacteria</taxon>
        <taxon>Bacillati</taxon>
        <taxon>Cyanobacteriota</taxon>
        <taxon>Cyanophyceae</taxon>
        <taxon>Oscillatoriophycideae</taxon>
        <taxon>Oscillatoriales</taxon>
        <taxon>Sirenicapillariaceae</taxon>
        <taxon>Limnoraphis</taxon>
    </lineage>
</organism>
<keyword evidence="4" id="KW-0378">Hydrolase</keyword>
<sequence length="413" mass="45981">MKTSGKPIQFLTTILIFGVFLISGCDRPSNSTVEQTAQNSPPEPPQPQPYTREAKLVAVGDIMMHGTQIKSGYNPNTKTYNYDSFFTEVKDIISQGDWAIGNLETTLAGPETGYTGYPMFNAPDTLADAIKKAGFNVLTTANNHSLDRREAGVLKTLENVRSRDIVPVGTAASLEEAEEILILEKNEISMAIFAYTYGTNGIPIPKGKDYLVSLIDEPKIIQDIQAARQLGVDVVTVALHFGNEYERQPNEQQKKLVKSLVNAGADIILGSHPHVVQPYEIFEITDESGNQRKAVAIYSMGNFVSNQQGDYKDLGVIFKVNIRKSFPEETIEFTEIKALPTWVHRYSANNKYNFRILPLERVVTEKNDPLLPNREYSVLSRYLEQMNRHIHSLNPSKSLTTVGAGSTQIDVTH</sequence>
<dbReference type="PANTHER" id="PTHR33393">
    <property type="entry name" value="POLYGLUTAMINE SYNTHESIS ACCESSORY PROTEIN RV0574C-RELATED"/>
    <property type="match status" value="1"/>
</dbReference>
<dbReference type="Pfam" id="PF09587">
    <property type="entry name" value="PGA_cap"/>
    <property type="match status" value="1"/>
</dbReference>
<dbReference type="Gene3D" id="3.60.21.10">
    <property type="match status" value="1"/>
</dbReference>
<dbReference type="CDD" id="cd07381">
    <property type="entry name" value="MPP_CapA"/>
    <property type="match status" value="1"/>
</dbReference>
<dbReference type="PROSITE" id="PS51257">
    <property type="entry name" value="PROKAR_LIPOPROTEIN"/>
    <property type="match status" value="1"/>
</dbReference>
<dbReference type="Proteomes" id="UP001301728">
    <property type="component" value="Unassembled WGS sequence"/>
</dbReference>